<dbReference type="InterPro" id="IPR029052">
    <property type="entry name" value="Metallo-depent_PP-like"/>
</dbReference>
<dbReference type="InterPro" id="IPR004593">
    <property type="entry name" value="SbcD"/>
</dbReference>
<dbReference type="SUPFAM" id="SSF56300">
    <property type="entry name" value="Metallo-dependent phosphatases"/>
    <property type="match status" value="1"/>
</dbReference>
<keyword evidence="7" id="KW-0235">DNA replication</keyword>
<keyword evidence="6 7" id="KW-0269">Exonuclease</keyword>
<gene>
    <name evidence="7" type="primary">sbcD</name>
    <name evidence="10" type="ORF">Q4T40_05635</name>
</gene>
<dbReference type="InterPro" id="IPR041796">
    <property type="entry name" value="Mre11_N"/>
</dbReference>
<comment type="function">
    <text evidence="7">SbcCD cleaves DNA hairpin structures. These structures can inhibit DNA replication and are intermediates in certain DNA recombination reactions. The complex acts as a 3'-&gt;5' double strand exonuclease that can open hairpins. It also has a 5' single-strand endonuclease activity.</text>
</comment>
<feature type="domain" description="Nuclease SbcCD subunit D C-terminal" evidence="9">
    <location>
        <begin position="266"/>
        <end position="353"/>
    </location>
</feature>
<dbReference type="Gene3D" id="3.60.21.10">
    <property type="match status" value="1"/>
</dbReference>
<dbReference type="RefSeq" id="WP_413779258.1">
    <property type="nucleotide sequence ID" value="NZ_JAUOZS010000001.1"/>
</dbReference>
<dbReference type="InterPro" id="IPR026843">
    <property type="entry name" value="SbcD_C"/>
</dbReference>
<proteinExistence type="inferred from homology"/>
<feature type="domain" description="Calcineurin-like phosphoesterase" evidence="8">
    <location>
        <begin position="1"/>
        <end position="89"/>
    </location>
</feature>
<keyword evidence="4 7" id="KW-0540">Nuclease</keyword>
<dbReference type="Pfam" id="PF00149">
    <property type="entry name" value="Metallophos"/>
    <property type="match status" value="1"/>
</dbReference>
<name>A0ABU3NV74_9FIRM</name>
<comment type="similarity">
    <text evidence="1 7">Belongs to the SbcD family.</text>
</comment>
<comment type="subunit">
    <text evidence="2 7">Heterodimer of SbcC and SbcD.</text>
</comment>
<accession>A0ABU3NV74</accession>
<evidence type="ECO:0000313" key="11">
    <source>
        <dbReference type="Proteomes" id="UP001254848"/>
    </source>
</evidence>
<dbReference type="NCBIfam" id="TIGR00619">
    <property type="entry name" value="sbcd"/>
    <property type="match status" value="1"/>
</dbReference>
<evidence type="ECO:0000313" key="10">
    <source>
        <dbReference type="EMBL" id="MDT8900721.1"/>
    </source>
</evidence>
<keyword evidence="5 7" id="KW-0378">Hydrolase</keyword>
<dbReference type="GO" id="GO:0004527">
    <property type="term" value="F:exonuclease activity"/>
    <property type="evidence" value="ECO:0007669"/>
    <property type="project" value="UniProtKB-KW"/>
</dbReference>
<protein>
    <recommendedName>
        <fullName evidence="3 7">Nuclease SbcCD subunit D</fullName>
    </recommendedName>
</protein>
<reference evidence="10 11" key="1">
    <citation type="submission" date="2023-07" db="EMBL/GenBank/DDBJ databases">
        <title>The novel representative of Negativicutes class, Anaeroselena agilis gen. nov. sp. nov.</title>
        <authorList>
            <person name="Prokofeva M.I."/>
            <person name="Elcheninov A.G."/>
            <person name="Klyukina A."/>
            <person name="Kublanov I.V."/>
            <person name="Frolov E.N."/>
            <person name="Podosokorskaya O.A."/>
        </authorList>
    </citation>
    <scope>NUCLEOTIDE SEQUENCE [LARGE SCALE GENOMIC DNA]</scope>
    <source>
        <strain evidence="10 11">4137-cl</strain>
    </source>
</reference>
<evidence type="ECO:0000256" key="6">
    <source>
        <dbReference type="ARBA" id="ARBA00022839"/>
    </source>
</evidence>
<evidence type="ECO:0000256" key="2">
    <source>
        <dbReference type="ARBA" id="ARBA00011322"/>
    </source>
</evidence>
<evidence type="ECO:0000259" key="8">
    <source>
        <dbReference type="Pfam" id="PF00149"/>
    </source>
</evidence>
<keyword evidence="7" id="KW-0255">Endonuclease</keyword>
<sequence length="382" mass="40325">MRFLHTADWHLGRIFYNLHLTDDQAYVLEQFVALAREARPDAIVIAGDVYDRAVPPPEAVSLLGETLSRLALDCKVPVIVIAGNHDSPERLGFGGRVLARQRLHVVGQVAAEAAPVAVADEHGPVYFCPIPYAEPAVVRERLGVEAAGHEAALTALTARACAAVPAGARKVAVAHAFVTGGVASESERPLAVGAVPTVGAAVFAGFDYVALGHLHQAQQAGGAHIRYAGSPLKYSFAEAGHRKSVALVELDAAGQAAVEEVALTPRRDVRCVEGFLEELIAGGATDAHADDYIAVKLKDAGALLDPMGKLRRVYPNVLHRIFEEPALAAAAATRTDHRRQSEAELFAAFFAQVTGRGLSEAEAAAAAGLIEAFGRREREVGA</sequence>
<evidence type="ECO:0000256" key="1">
    <source>
        <dbReference type="ARBA" id="ARBA00010555"/>
    </source>
</evidence>
<dbReference type="CDD" id="cd00840">
    <property type="entry name" value="MPP_Mre11_N"/>
    <property type="match status" value="1"/>
</dbReference>
<evidence type="ECO:0000256" key="3">
    <source>
        <dbReference type="ARBA" id="ARBA00013365"/>
    </source>
</evidence>
<dbReference type="Proteomes" id="UP001254848">
    <property type="component" value="Unassembled WGS sequence"/>
</dbReference>
<dbReference type="PANTHER" id="PTHR30337:SF0">
    <property type="entry name" value="NUCLEASE SBCCD SUBUNIT D"/>
    <property type="match status" value="1"/>
</dbReference>
<dbReference type="Pfam" id="PF12320">
    <property type="entry name" value="SbcD_C"/>
    <property type="match status" value="1"/>
</dbReference>
<keyword evidence="11" id="KW-1185">Reference proteome</keyword>
<dbReference type="PANTHER" id="PTHR30337">
    <property type="entry name" value="COMPONENT OF ATP-DEPENDENT DSDNA EXONUCLEASE"/>
    <property type="match status" value="1"/>
</dbReference>
<keyword evidence="7" id="KW-0233">DNA recombination</keyword>
<comment type="caution">
    <text evidence="10">The sequence shown here is derived from an EMBL/GenBank/DDBJ whole genome shotgun (WGS) entry which is preliminary data.</text>
</comment>
<dbReference type="InterPro" id="IPR050535">
    <property type="entry name" value="DNA_Repair-Maintenance_Comp"/>
</dbReference>
<dbReference type="EMBL" id="JAUOZS010000001">
    <property type="protein sequence ID" value="MDT8900721.1"/>
    <property type="molecule type" value="Genomic_DNA"/>
</dbReference>
<dbReference type="InterPro" id="IPR004843">
    <property type="entry name" value="Calcineurin-like_PHP"/>
</dbReference>
<organism evidence="10 11">
    <name type="scientific">Anaeroselena agilis</name>
    <dbReference type="NCBI Taxonomy" id="3063788"/>
    <lineage>
        <taxon>Bacteria</taxon>
        <taxon>Bacillati</taxon>
        <taxon>Bacillota</taxon>
        <taxon>Negativicutes</taxon>
        <taxon>Acetonemataceae</taxon>
        <taxon>Anaeroselena</taxon>
    </lineage>
</organism>
<evidence type="ECO:0000256" key="7">
    <source>
        <dbReference type="RuleBase" id="RU363069"/>
    </source>
</evidence>
<evidence type="ECO:0000256" key="4">
    <source>
        <dbReference type="ARBA" id="ARBA00022722"/>
    </source>
</evidence>
<evidence type="ECO:0000256" key="5">
    <source>
        <dbReference type="ARBA" id="ARBA00022801"/>
    </source>
</evidence>
<evidence type="ECO:0000259" key="9">
    <source>
        <dbReference type="Pfam" id="PF12320"/>
    </source>
</evidence>